<reference evidence="2 3" key="1">
    <citation type="submission" date="2019-10" db="EMBL/GenBank/DDBJ databases">
        <authorList>
            <person name="Palmer J.M."/>
        </authorList>
    </citation>
    <scope>NUCLEOTIDE SEQUENCE [LARGE SCALE GENOMIC DNA]</scope>
    <source>
        <strain evidence="2 3">TWF730</strain>
    </source>
</reference>
<feature type="signal peptide" evidence="1">
    <location>
        <begin position="1"/>
        <end position="20"/>
    </location>
</feature>
<evidence type="ECO:0000313" key="2">
    <source>
        <dbReference type="EMBL" id="KAK6360289.1"/>
    </source>
</evidence>
<evidence type="ECO:0000313" key="3">
    <source>
        <dbReference type="Proteomes" id="UP001373714"/>
    </source>
</evidence>
<proteinExistence type="predicted"/>
<feature type="chain" id="PRO_5044012844" evidence="1">
    <location>
        <begin position="21"/>
        <end position="351"/>
    </location>
</feature>
<keyword evidence="1" id="KW-0732">Signal</keyword>
<gene>
    <name evidence="2" type="ORF">TWF730_006437</name>
</gene>
<keyword evidence="3" id="KW-1185">Reference proteome</keyword>
<protein>
    <submittedName>
        <fullName evidence="2">Uncharacterized protein</fullName>
    </submittedName>
</protein>
<sequence>MRVLKFIQALLALVAPAIIATRPRPQQIDEAKLPIRRRVSCPGNNCYTALINDPLVAASTCAQIVSRRVATVTVTDFEFVSTETKTQTVYDATTTSTVLQGENFEKQVAKRGDGEIRAECNGSPIVFYNACICFLEFGGNFNAMIPTPTTKTVRVTLSDAIRVVYDQITTTGILTVTEPCQPRASYPLPDGWFLDGQLGPDWQVPPVGLESEAGSYRIDEDISLPEDPSASTWRHPVFNASVFRTGLSNARNSKFILAQNMDTCGNIAYNLSFSYRFEGTAGRGSYIKMFVDGVELADINNGPTTWTRVGLFPFVATGYVSVLRIELINELFERENLYLDYFYITDPYSQD</sequence>
<organism evidence="2 3">
    <name type="scientific">Orbilia blumenaviensis</name>
    <dbReference type="NCBI Taxonomy" id="1796055"/>
    <lineage>
        <taxon>Eukaryota</taxon>
        <taxon>Fungi</taxon>
        <taxon>Dikarya</taxon>
        <taxon>Ascomycota</taxon>
        <taxon>Pezizomycotina</taxon>
        <taxon>Orbiliomycetes</taxon>
        <taxon>Orbiliales</taxon>
        <taxon>Orbiliaceae</taxon>
        <taxon>Orbilia</taxon>
    </lineage>
</organism>
<dbReference type="Proteomes" id="UP001373714">
    <property type="component" value="Unassembled WGS sequence"/>
</dbReference>
<dbReference type="AlphaFoldDB" id="A0AAV9VGK7"/>
<comment type="caution">
    <text evidence="2">The sequence shown here is derived from an EMBL/GenBank/DDBJ whole genome shotgun (WGS) entry which is preliminary data.</text>
</comment>
<dbReference type="EMBL" id="JAVHNS010000003">
    <property type="protein sequence ID" value="KAK6360289.1"/>
    <property type="molecule type" value="Genomic_DNA"/>
</dbReference>
<evidence type="ECO:0000256" key="1">
    <source>
        <dbReference type="SAM" id="SignalP"/>
    </source>
</evidence>
<accession>A0AAV9VGK7</accession>
<name>A0AAV9VGK7_9PEZI</name>